<keyword evidence="3" id="KW-1185">Reference proteome</keyword>
<evidence type="ECO:0000313" key="3">
    <source>
        <dbReference type="Proteomes" id="UP000688137"/>
    </source>
</evidence>
<keyword evidence="1" id="KW-0677">Repeat</keyword>
<dbReference type="SMART" id="SM00698">
    <property type="entry name" value="MORN"/>
    <property type="match status" value="5"/>
</dbReference>
<dbReference type="AlphaFoldDB" id="A0A8S1M041"/>
<dbReference type="PANTHER" id="PTHR23084">
    <property type="entry name" value="PHOSPHATIDYLINOSITOL-4-PHOSPHATE 5-KINASE RELATED"/>
    <property type="match status" value="1"/>
</dbReference>
<gene>
    <name evidence="2" type="ORF">PPRIM_AZ9-3.1.T0500104</name>
</gene>
<proteinExistence type="predicted"/>
<reference evidence="2" key="1">
    <citation type="submission" date="2021-01" db="EMBL/GenBank/DDBJ databases">
        <authorList>
            <consortium name="Genoscope - CEA"/>
            <person name="William W."/>
        </authorList>
    </citation>
    <scope>NUCLEOTIDE SEQUENCE</scope>
</reference>
<dbReference type="Proteomes" id="UP000688137">
    <property type="component" value="Unassembled WGS sequence"/>
</dbReference>
<dbReference type="Pfam" id="PF02493">
    <property type="entry name" value="MORN"/>
    <property type="match status" value="5"/>
</dbReference>
<name>A0A8S1M041_PARPR</name>
<evidence type="ECO:0000256" key="1">
    <source>
        <dbReference type="ARBA" id="ARBA00022737"/>
    </source>
</evidence>
<sequence length="273" mass="32412">MKKRNDQLLGLIVQQNLNANPKITSITIPDNKPLSSYSILKPQQKIHIYNKDYESKIEMWKRLINYYEQDHPYYDQMLNRKKMDIVRQNIILRSYVLIQGRICECVWQNNRKHGHCKEIFDTGETFEGEYLNGKLQGKTIYIHNNESYKEQWVNGCKHGNGIWKMENDFCEGVWKFGKIDGYGVYIQNNKKYTGSFQEQFKNIDMEQKILSIVIYIMDNFLMENHPLNEGHYCYEGMFENDKKYGQEIFTQPSGNNYVGSFVNNQKHGYGEML</sequence>
<organism evidence="2 3">
    <name type="scientific">Paramecium primaurelia</name>
    <dbReference type="NCBI Taxonomy" id="5886"/>
    <lineage>
        <taxon>Eukaryota</taxon>
        <taxon>Sar</taxon>
        <taxon>Alveolata</taxon>
        <taxon>Ciliophora</taxon>
        <taxon>Intramacronucleata</taxon>
        <taxon>Oligohymenophorea</taxon>
        <taxon>Peniculida</taxon>
        <taxon>Parameciidae</taxon>
        <taxon>Paramecium</taxon>
    </lineage>
</organism>
<dbReference type="EMBL" id="CAJJDM010000050">
    <property type="protein sequence ID" value="CAD8072899.1"/>
    <property type="molecule type" value="Genomic_DNA"/>
</dbReference>
<comment type="caution">
    <text evidence="2">The sequence shown here is derived from an EMBL/GenBank/DDBJ whole genome shotgun (WGS) entry which is preliminary data.</text>
</comment>
<dbReference type="PANTHER" id="PTHR23084:SF263">
    <property type="entry name" value="MORN REPEAT-CONTAINING PROTEIN 1"/>
    <property type="match status" value="1"/>
</dbReference>
<evidence type="ECO:0008006" key="4">
    <source>
        <dbReference type="Google" id="ProtNLM"/>
    </source>
</evidence>
<dbReference type="InterPro" id="IPR003409">
    <property type="entry name" value="MORN"/>
</dbReference>
<evidence type="ECO:0000313" key="2">
    <source>
        <dbReference type="EMBL" id="CAD8072899.1"/>
    </source>
</evidence>
<protein>
    <recommendedName>
        <fullName evidence="4">MORN repeat protein</fullName>
    </recommendedName>
</protein>
<accession>A0A8S1M041</accession>